<dbReference type="Pfam" id="PF11999">
    <property type="entry name" value="Ice_binding"/>
    <property type="match status" value="1"/>
</dbReference>
<evidence type="ECO:0008006" key="6">
    <source>
        <dbReference type="Google" id="ProtNLM"/>
    </source>
</evidence>
<evidence type="ECO:0000256" key="3">
    <source>
        <dbReference type="SAM" id="SignalP"/>
    </source>
</evidence>
<keyword evidence="2 3" id="KW-0732">Signal</keyword>
<accession>A0A1V8SUA9</accession>
<dbReference type="Proteomes" id="UP000192596">
    <property type="component" value="Unassembled WGS sequence"/>
</dbReference>
<dbReference type="OrthoDB" id="10264374at2759"/>
<comment type="similarity">
    <text evidence="1">Belongs to the ice-binding protein family.</text>
</comment>
<proteinExistence type="inferred from homology"/>
<protein>
    <recommendedName>
        <fullName evidence="6">Ice-binding protein</fullName>
    </recommendedName>
</protein>
<dbReference type="AlphaFoldDB" id="A0A1V8SUA9"/>
<dbReference type="InParanoid" id="A0A1V8SUA9"/>
<evidence type="ECO:0000256" key="2">
    <source>
        <dbReference type="ARBA" id="ARBA00022729"/>
    </source>
</evidence>
<evidence type="ECO:0000313" key="5">
    <source>
        <dbReference type="Proteomes" id="UP000192596"/>
    </source>
</evidence>
<dbReference type="EMBL" id="NAJO01000027">
    <property type="protein sequence ID" value="OQO02659.1"/>
    <property type="molecule type" value="Genomic_DNA"/>
</dbReference>
<evidence type="ECO:0000313" key="4">
    <source>
        <dbReference type="EMBL" id="OQO02659.1"/>
    </source>
</evidence>
<gene>
    <name evidence="4" type="ORF">B0A48_12188</name>
</gene>
<dbReference type="InterPro" id="IPR021884">
    <property type="entry name" value="Ice-bd_prot"/>
</dbReference>
<dbReference type="STRING" id="1507870.A0A1V8SUA9"/>
<sequence length="482" mass="48355">MHFTNAVWCAISLAASATAQLPPISLPVLTTPIQLGLVAPYGVFAATTITNTGNTNIAAKIGLSPGTSITGFGPGISQGQDAGPLNLAAIAAKADLLVAYASISLLTAGADLTGQDLGGRTLNSGVYQFSSSGGLTGQLVLDAQNNPNAVFVFKFGSTLTTASASSVVLINGAQACNVFWQIGSSATFGTGTQFLGVVLAQASITATTGTSLSRGALYALAAAVTLDTVTIGGSCGAAVIVPPVSTPVTSVVTLPPVTQIITLPPVTQIITVTLPAITSTINGVVTTLPGSTITSTVTAPAVVTTTTAPGIVTTTTAPGVITTTTAPAVTVTSTSTSTITNQASTTTVTLTATQTVTQTVATSTTSCTSTTTKCSTKTATKTATPTLCKRGALFEKREAELESPEAAIEARGAKKTVTKTKVVSTTCAGKTSTKAAATKTAKVTHWSTKTYWSTKTTSSTVTSTKVPACTSKAKRDHAKMFA</sequence>
<feature type="chain" id="PRO_5012054074" description="Ice-binding protein" evidence="3">
    <location>
        <begin position="20"/>
        <end position="482"/>
    </location>
</feature>
<reference evidence="5" key="1">
    <citation type="submission" date="2017-03" db="EMBL/GenBank/DDBJ databases">
        <title>Genomes of endolithic fungi from Antarctica.</title>
        <authorList>
            <person name="Coleine C."/>
            <person name="Masonjones S."/>
            <person name="Stajich J.E."/>
        </authorList>
    </citation>
    <scope>NUCLEOTIDE SEQUENCE [LARGE SCALE GENOMIC DNA]</scope>
    <source>
        <strain evidence="5">CCFEE 5527</strain>
    </source>
</reference>
<keyword evidence="5" id="KW-1185">Reference proteome</keyword>
<comment type="caution">
    <text evidence="4">The sequence shown here is derived from an EMBL/GenBank/DDBJ whole genome shotgun (WGS) entry which is preliminary data.</text>
</comment>
<organism evidence="4 5">
    <name type="scientific">Cryoendolithus antarcticus</name>
    <dbReference type="NCBI Taxonomy" id="1507870"/>
    <lineage>
        <taxon>Eukaryota</taxon>
        <taxon>Fungi</taxon>
        <taxon>Dikarya</taxon>
        <taxon>Ascomycota</taxon>
        <taxon>Pezizomycotina</taxon>
        <taxon>Dothideomycetes</taxon>
        <taxon>Dothideomycetidae</taxon>
        <taxon>Cladosporiales</taxon>
        <taxon>Cladosporiaceae</taxon>
        <taxon>Cryoendolithus</taxon>
    </lineage>
</organism>
<name>A0A1V8SUA9_9PEZI</name>
<feature type="signal peptide" evidence="3">
    <location>
        <begin position="1"/>
        <end position="19"/>
    </location>
</feature>
<evidence type="ECO:0000256" key="1">
    <source>
        <dbReference type="ARBA" id="ARBA00005445"/>
    </source>
</evidence>